<evidence type="ECO:0000256" key="7">
    <source>
        <dbReference type="ARBA" id="ARBA00022737"/>
    </source>
</evidence>
<evidence type="ECO:0000259" key="16">
    <source>
        <dbReference type="PROSITE" id="PS51669"/>
    </source>
</evidence>
<keyword evidence="12" id="KW-0472">Membrane</keyword>
<proteinExistence type="inferred from homology"/>
<evidence type="ECO:0000313" key="18">
    <source>
        <dbReference type="EMBL" id="MBT9144746.1"/>
    </source>
</evidence>
<dbReference type="SMART" id="SM00926">
    <property type="entry name" value="Molybdop_Fe4S4"/>
    <property type="match status" value="1"/>
</dbReference>
<organism evidence="18 19">
    <name type="scientific">Psychracetigena formicireducens</name>
    <dbReference type="NCBI Taxonomy" id="2986056"/>
    <lineage>
        <taxon>Bacteria</taxon>
        <taxon>Bacillati</taxon>
        <taxon>Candidatus Lithacetigenota</taxon>
        <taxon>Candidatus Psychracetigena</taxon>
    </lineage>
</organism>
<dbReference type="PANTHER" id="PTHR43105:SF10">
    <property type="entry name" value="NADH-QUINONE OXIDOREDUCTASE SUBUNIT G"/>
    <property type="match status" value="1"/>
</dbReference>
<evidence type="ECO:0000313" key="19">
    <source>
        <dbReference type="Proteomes" id="UP000811545"/>
    </source>
</evidence>
<evidence type="ECO:0000256" key="11">
    <source>
        <dbReference type="ARBA" id="ARBA00023027"/>
    </source>
</evidence>
<keyword evidence="11" id="KW-0520">NAD</keyword>
<evidence type="ECO:0000256" key="2">
    <source>
        <dbReference type="ARBA" id="ARBA00004370"/>
    </source>
</evidence>
<dbReference type="Gene3D" id="3.30.70.20">
    <property type="match status" value="1"/>
</dbReference>
<evidence type="ECO:0000256" key="6">
    <source>
        <dbReference type="ARBA" id="ARBA00022723"/>
    </source>
</evidence>
<dbReference type="GO" id="GO:0051537">
    <property type="term" value="F:2 iron, 2 sulfur cluster binding"/>
    <property type="evidence" value="ECO:0007669"/>
    <property type="project" value="UniProtKB-KW"/>
</dbReference>
<dbReference type="Gene3D" id="3.40.50.740">
    <property type="match status" value="1"/>
</dbReference>
<dbReference type="FunFam" id="3.30.70.20:FF:000035">
    <property type="entry name" value="Iron hydrogenase 1"/>
    <property type="match status" value="1"/>
</dbReference>
<dbReference type="Pfam" id="PF00384">
    <property type="entry name" value="Molybdopterin"/>
    <property type="match status" value="1"/>
</dbReference>
<dbReference type="InterPro" id="IPR006656">
    <property type="entry name" value="Mopterin_OxRdtase"/>
</dbReference>
<dbReference type="InterPro" id="IPR017900">
    <property type="entry name" value="4Fe4S_Fe_S_CS"/>
</dbReference>
<dbReference type="PROSITE" id="PS51085">
    <property type="entry name" value="2FE2S_FER_2"/>
    <property type="match status" value="1"/>
</dbReference>
<dbReference type="InterPro" id="IPR001041">
    <property type="entry name" value="2Fe-2S_ferredoxin-type"/>
</dbReference>
<evidence type="ECO:0000259" key="17">
    <source>
        <dbReference type="PROSITE" id="PS51839"/>
    </source>
</evidence>
<dbReference type="Gene3D" id="3.10.20.740">
    <property type="match status" value="1"/>
</dbReference>
<dbReference type="InterPro" id="IPR036010">
    <property type="entry name" value="2Fe-2S_ferredoxin-like_sf"/>
</dbReference>
<feature type="domain" description="4Fe-4S ferredoxin-type" evidence="15">
    <location>
        <begin position="138"/>
        <end position="167"/>
    </location>
</feature>
<dbReference type="Pfam" id="PF22117">
    <property type="entry name" value="Fer4_Nqo3"/>
    <property type="match status" value="1"/>
</dbReference>
<keyword evidence="18" id="KW-0560">Oxidoreductase</keyword>
<evidence type="ECO:0000256" key="8">
    <source>
        <dbReference type="ARBA" id="ARBA00022967"/>
    </source>
</evidence>
<dbReference type="Gene3D" id="3.30.200.210">
    <property type="match status" value="1"/>
</dbReference>
<comment type="subcellular location">
    <subcellularLocation>
        <location evidence="2">Membrane</location>
    </subcellularLocation>
</comment>
<dbReference type="InterPro" id="IPR019574">
    <property type="entry name" value="NADH_UbQ_OxRdtase_Gsu_4Fe4S-bd"/>
</dbReference>
<dbReference type="CDD" id="cd00207">
    <property type="entry name" value="fer2"/>
    <property type="match status" value="1"/>
</dbReference>
<feature type="domain" description="4Fe-4S ferredoxin-type" evidence="15">
    <location>
        <begin position="181"/>
        <end position="210"/>
    </location>
</feature>
<dbReference type="SUPFAM" id="SSF54862">
    <property type="entry name" value="4Fe-4S ferredoxins"/>
    <property type="match status" value="1"/>
</dbReference>
<dbReference type="PROSITE" id="PS00551">
    <property type="entry name" value="MOLYBDOPTERIN_PROK_1"/>
    <property type="match status" value="1"/>
</dbReference>
<evidence type="ECO:0000256" key="12">
    <source>
        <dbReference type="ARBA" id="ARBA00023136"/>
    </source>
</evidence>
<dbReference type="FunFam" id="3.10.20.740:FF:000004">
    <property type="entry name" value="NADH-quinone oxidoreductase"/>
    <property type="match status" value="1"/>
</dbReference>
<keyword evidence="6" id="KW-0479">Metal-binding</keyword>
<name>A0A9E2F487_PSYF1</name>
<feature type="domain" description="4Fe-4S Mo/W bis-MGD-type" evidence="16">
    <location>
        <begin position="219"/>
        <end position="275"/>
    </location>
</feature>
<dbReference type="GO" id="GO:0016020">
    <property type="term" value="C:membrane"/>
    <property type="evidence" value="ECO:0007669"/>
    <property type="project" value="UniProtKB-SubCell"/>
</dbReference>
<evidence type="ECO:0000256" key="1">
    <source>
        <dbReference type="ARBA" id="ARBA00001966"/>
    </source>
</evidence>
<dbReference type="PROSITE" id="PS51669">
    <property type="entry name" value="4FE4S_MOW_BIS_MGD"/>
    <property type="match status" value="1"/>
</dbReference>
<evidence type="ECO:0000259" key="15">
    <source>
        <dbReference type="PROSITE" id="PS51379"/>
    </source>
</evidence>
<dbReference type="GO" id="GO:0022904">
    <property type="term" value="P:respiratory electron transport chain"/>
    <property type="evidence" value="ECO:0007669"/>
    <property type="project" value="TreeGrafter"/>
</dbReference>
<dbReference type="GO" id="GO:0003954">
    <property type="term" value="F:NADH dehydrogenase activity"/>
    <property type="evidence" value="ECO:0007669"/>
    <property type="project" value="TreeGrafter"/>
</dbReference>
<dbReference type="Pfam" id="PF10588">
    <property type="entry name" value="NADH-G_4Fe-4S_3"/>
    <property type="match status" value="1"/>
</dbReference>
<sequence>MEKLFLKINGNEIEVEPGLTVLQVAKSFGIDIPTLCHHDQLSPIGACRLCVVETKQGTLQPACTLPATQGLEVETESPRVVEARKFILNLLFAERNHYCMFCEASGDCELQNMGYRYGIDHFAFSPYQTKFPTDFSHKYILLEHNRCILCRRCIRACSDLAGHYVLGMVNRGAHTMLSPDMESPLKASSCVSCGACAQVCPTGSLADKIGAFRGKADEMTKTKSVCANCSVGCGILAFTKANHLIKIWGEWESPVNHGILCELGRFSPLNEKRKRVLQPIIRQEGRREVISYQDAIKKATQKLKEAKNPGGIISPKTTNEALEAFNILFSTSLQSKNTGLMESYNEKAVKLSADGCLEDILIANAVVLYKVDPSTSHGVVASWVKKAVTKGAYLYIVTDEENSLSFYATETFKTSEADKLVNTLENSKKVVVILNPQVESADLEILKKVKAVFLPLYKSANSLGAIKKGLNGFFEKSDVALIVASDFSGDGNLLASLQDVSYLIVISNFVSPLTERANLIIPSATWLETSGTFTNLEGKTQDVSSIMEAPEGVKTDKAIIEDFMKALG</sequence>
<dbReference type="InterPro" id="IPR006963">
    <property type="entry name" value="Mopterin_OxRdtase_4Fe-4S_dom"/>
</dbReference>
<evidence type="ECO:0000259" key="14">
    <source>
        <dbReference type="PROSITE" id="PS51085"/>
    </source>
</evidence>
<comment type="cofactor">
    <cofactor evidence="1">
        <name>[4Fe-4S] cluster</name>
        <dbReference type="ChEBI" id="CHEBI:49883"/>
    </cofactor>
</comment>
<evidence type="ECO:0000256" key="13">
    <source>
        <dbReference type="ARBA" id="ARBA00034078"/>
    </source>
</evidence>
<dbReference type="EC" id="1.6.5.11" evidence="18"/>
<reference evidence="18 19" key="1">
    <citation type="journal article" date="2021" name="bioRxiv">
        <title>Unique metabolic strategies in Hadean analogues reveal hints for primordial physiology.</title>
        <authorList>
            <person name="Nobu M.K."/>
            <person name="Nakai R."/>
            <person name="Tamazawa S."/>
            <person name="Mori H."/>
            <person name="Toyoda A."/>
            <person name="Ijiri A."/>
            <person name="Suzuki S."/>
            <person name="Kurokawa K."/>
            <person name="Kamagata Y."/>
            <person name="Tamaki H."/>
        </authorList>
    </citation>
    <scope>NUCLEOTIDE SEQUENCE [LARGE SCALE GENOMIC DNA]</scope>
    <source>
        <strain evidence="18">BS525</strain>
    </source>
</reference>
<dbReference type="SUPFAM" id="SSF54292">
    <property type="entry name" value="2Fe-2S ferredoxin-like"/>
    <property type="match status" value="1"/>
</dbReference>
<dbReference type="PROSITE" id="PS00198">
    <property type="entry name" value="4FE4S_FER_1"/>
    <property type="match status" value="1"/>
</dbReference>
<dbReference type="GO" id="GO:0051539">
    <property type="term" value="F:4 iron, 4 sulfur cluster binding"/>
    <property type="evidence" value="ECO:0007669"/>
    <property type="project" value="UniProtKB-KW"/>
</dbReference>
<dbReference type="PANTHER" id="PTHR43105">
    <property type="entry name" value="RESPIRATORY NITRATE REDUCTASE"/>
    <property type="match status" value="1"/>
</dbReference>
<dbReference type="Proteomes" id="UP000811545">
    <property type="component" value="Unassembled WGS sequence"/>
</dbReference>
<accession>A0A9E2F487</accession>
<keyword evidence="8" id="KW-1278">Translocase</keyword>
<keyword evidence="9" id="KW-0408">Iron</keyword>
<dbReference type="GO" id="GO:0046872">
    <property type="term" value="F:metal ion binding"/>
    <property type="evidence" value="ECO:0007669"/>
    <property type="project" value="UniProtKB-KW"/>
</dbReference>
<keyword evidence="5" id="KW-0001">2Fe-2S</keyword>
<keyword evidence="10" id="KW-0411">Iron-sulfur</keyword>
<dbReference type="Pfam" id="PF13510">
    <property type="entry name" value="Fer2_4"/>
    <property type="match status" value="1"/>
</dbReference>
<gene>
    <name evidence="18" type="primary">nqo3</name>
    <name evidence="18" type="ORF">DDT42_00594</name>
</gene>
<evidence type="ECO:0000256" key="3">
    <source>
        <dbReference type="ARBA" id="ARBA00005404"/>
    </source>
</evidence>
<dbReference type="InterPro" id="IPR017896">
    <property type="entry name" value="4Fe4S_Fe-S-bd"/>
</dbReference>
<dbReference type="AlphaFoldDB" id="A0A9E2F487"/>
<evidence type="ECO:0000256" key="5">
    <source>
        <dbReference type="ARBA" id="ARBA00022714"/>
    </source>
</evidence>
<dbReference type="SUPFAM" id="SSF53706">
    <property type="entry name" value="Formate dehydrogenase/DMSO reductase, domains 1-3"/>
    <property type="match status" value="1"/>
</dbReference>
<dbReference type="InterPro" id="IPR054351">
    <property type="entry name" value="NADH_UbQ_OxRdtase_ferredoxin"/>
</dbReference>
<evidence type="ECO:0000256" key="10">
    <source>
        <dbReference type="ARBA" id="ARBA00023014"/>
    </source>
</evidence>
<dbReference type="PROSITE" id="PS51379">
    <property type="entry name" value="4FE4S_FER_2"/>
    <property type="match status" value="2"/>
</dbReference>
<protein>
    <submittedName>
        <fullName evidence="18">NADH-quinone oxidoreductase chain 3</fullName>
        <ecNumber evidence="18">1.6.5.11</ecNumber>
    </submittedName>
</protein>
<evidence type="ECO:0000256" key="4">
    <source>
        <dbReference type="ARBA" id="ARBA00022485"/>
    </source>
</evidence>
<feature type="domain" description="2Fe-2S ferredoxin-type" evidence="14">
    <location>
        <begin position="2"/>
        <end position="79"/>
    </location>
</feature>
<feature type="domain" description="4Fe-4S His(Cys)3-ligated-type" evidence="17">
    <location>
        <begin position="79"/>
        <end position="118"/>
    </location>
</feature>
<dbReference type="Pfam" id="PF04879">
    <property type="entry name" value="Molybdop_Fe4S4"/>
    <property type="match status" value="1"/>
</dbReference>
<keyword evidence="7" id="KW-0677">Repeat</keyword>
<dbReference type="InterPro" id="IPR050123">
    <property type="entry name" value="Prok_molybdopt-oxidoreductase"/>
</dbReference>
<dbReference type="EMBL" id="QLTW01000020">
    <property type="protein sequence ID" value="MBT9144746.1"/>
    <property type="molecule type" value="Genomic_DNA"/>
</dbReference>
<dbReference type="InterPro" id="IPR027467">
    <property type="entry name" value="MopterinOxRdtase_cofactor_BS"/>
</dbReference>
<dbReference type="CDD" id="cd00368">
    <property type="entry name" value="Molybdopterin-Binding"/>
    <property type="match status" value="1"/>
</dbReference>
<keyword evidence="4" id="KW-0004">4Fe-4S</keyword>
<dbReference type="PROSITE" id="PS51839">
    <property type="entry name" value="4FE4S_HC3"/>
    <property type="match status" value="1"/>
</dbReference>
<evidence type="ECO:0000256" key="9">
    <source>
        <dbReference type="ARBA" id="ARBA00023004"/>
    </source>
</evidence>
<comment type="caution">
    <text evidence="18">The sequence shown here is derived from an EMBL/GenBank/DDBJ whole genome shotgun (WGS) entry which is preliminary data.</text>
</comment>
<comment type="similarity">
    <text evidence="3">Belongs to the complex I 75 kDa subunit family.</text>
</comment>
<comment type="cofactor">
    <cofactor evidence="13">
        <name>[2Fe-2S] cluster</name>
        <dbReference type="ChEBI" id="CHEBI:190135"/>
    </cofactor>
</comment>
<dbReference type="SMART" id="SM00929">
    <property type="entry name" value="NADH-G_4Fe-4S_3"/>
    <property type="match status" value="1"/>
</dbReference>